<dbReference type="CDD" id="cd00082">
    <property type="entry name" value="HisKA"/>
    <property type="match status" value="1"/>
</dbReference>
<accession>A0AAE3M5Z7</accession>
<organism evidence="7 8">
    <name type="scientific">Plebeiibacterium sediminum</name>
    <dbReference type="NCBI Taxonomy" id="2992112"/>
    <lineage>
        <taxon>Bacteria</taxon>
        <taxon>Pseudomonadati</taxon>
        <taxon>Bacteroidota</taxon>
        <taxon>Bacteroidia</taxon>
        <taxon>Marinilabiliales</taxon>
        <taxon>Marinilabiliaceae</taxon>
        <taxon>Plebeiibacterium</taxon>
    </lineage>
</organism>
<evidence type="ECO:0000259" key="6">
    <source>
        <dbReference type="PROSITE" id="PS50110"/>
    </source>
</evidence>
<keyword evidence="7" id="KW-0808">Transferase</keyword>
<keyword evidence="7" id="KW-0418">Kinase</keyword>
<dbReference type="SMART" id="SM00448">
    <property type="entry name" value="REC"/>
    <property type="match status" value="1"/>
</dbReference>
<dbReference type="RefSeq" id="WP_301191025.1">
    <property type="nucleotide sequence ID" value="NZ_JAPDPJ010000030.1"/>
</dbReference>
<dbReference type="Pfam" id="PF00072">
    <property type="entry name" value="Response_reg"/>
    <property type="match status" value="1"/>
</dbReference>
<sequence length="365" mass="41527">MQNPKEPNILIVDDNLFNLKVTTSILKDEGYKIGLAQSGIDALKQLEIQIPDLILLDIMMPEMDGIETCRRIKAQSKWREIPIVFLTARTQTDDLVKAFKAGGIDYITKPFQHEELIARVKTHIELYHSKMKINEMIQTRDKLYSIIAHDIKAPFHNIKFTISALKDNYIKPDSREFREIIDHLDKSTNDTYDLLDNLLTWTRYQGGIIKLDHNETDLNILVLETVQVLKPVAENKSIIIDLNLLDNCYVHVDEATTKTVIRNLLSNAIKFSPEKGIIRVITRKQNGSYVISVIDQGIGMSEEVIQKIFVQNESYTSNGTNQEKGTGLGFQLIKDFIKLNNGSLKIDSRPKQGTAISVSYPNTLN</sequence>
<dbReference type="Pfam" id="PF02518">
    <property type="entry name" value="HATPase_c"/>
    <property type="match status" value="1"/>
</dbReference>
<reference evidence="7" key="1">
    <citation type="submission" date="2022-10" db="EMBL/GenBank/DDBJ databases">
        <authorList>
            <person name="Yu W.X."/>
        </authorList>
    </citation>
    <scope>NUCLEOTIDE SEQUENCE</scope>
    <source>
        <strain evidence="7">AAT</strain>
    </source>
</reference>
<dbReference type="SMART" id="SM00388">
    <property type="entry name" value="HisKA"/>
    <property type="match status" value="1"/>
</dbReference>
<dbReference type="InterPro" id="IPR036097">
    <property type="entry name" value="HisK_dim/P_sf"/>
</dbReference>
<dbReference type="Gene3D" id="3.40.50.2300">
    <property type="match status" value="1"/>
</dbReference>
<dbReference type="PANTHER" id="PTHR43547">
    <property type="entry name" value="TWO-COMPONENT HISTIDINE KINASE"/>
    <property type="match status" value="1"/>
</dbReference>
<dbReference type="InterPro" id="IPR001789">
    <property type="entry name" value="Sig_transdc_resp-reg_receiver"/>
</dbReference>
<dbReference type="PROSITE" id="PS50110">
    <property type="entry name" value="RESPONSE_REGULATORY"/>
    <property type="match status" value="1"/>
</dbReference>
<dbReference type="PROSITE" id="PS50109">
    <property type="entry name" value="HIS_KIN"/>
    <property type="match status" value="1"/>
</dbReference>
<comment type="catalytic activity">
    <reaction evidence="1">
        <text>ATP + protein L-histidine = ADP + protein N-phospho-L-histidine.</text>
        <dbReference type="EC" id="2.7.13.3"/>
    </reaction>
</comment>
<dbReference type="SMART" id="SM00387">
    <property type="entry name" value="HATPase_c"/>
    <property type="match status" value="1"/>
</dbReference>
<dbReference type="InterPro" id="IPR036890">
    <property type="entry name" value="HATPase_C_sf"/>
</dbReference>
<feature type="domain" description="Histidine kinase" evidence="5">
    <location>
        <begin position="146"/>
        <end position="364"/>
    </location>
</feature>
<dbReference type="Gene3D" id="1.10.287.130">
    <property type="match status" value="1"/>
</dbReference>
<dbReference type="InterPro" id="IPR004358">
    <property type="entry name" value="Sig_transdc_His_kin-like_C"/>
</dbReference>
<evidence type="ECO:0000313" key="7">
    <source>
        <dbReference type="EMBL" id="MCW3787460.1"/>
    </source>
</evidence>
<dbReference type="Proteomes" id="UP001209229">
    <property type="component" value="Unassembled WGS sequence"/>
</dbReference>
<dbReference type="SUPFAM" id="SSF52172">
    <property type="entry name" value="CheY-like"/>
    <property type="match status" value="1"/>
</dbReference>
<dbReference type="InterPro" id="IPR003594">
    <property type="entry name" value="HATPase_dom"/>
</dbReference>
<dbReference type="SUPFAM" id="SSF55874">
    <property type="entry name" value="ATPase domain of HSP90 chaperone/DNA topoisomerase II/histidine kinase"/>
    <property type="match status" value="1"/>
</dbReference>
<protein>
    <recommendedName>
        <fullName evidence="2">histidine kinase</fullName>
        <ecNumber evidence="2">2.7.13.3</ecNumber>
    </recommendedName>
</protein>
<keyword evidence="3 4" id="KW-0597">Phosphoprotein</keyword>
<evidence type="ECO:0000256" key="4">
    <source>
        <dbReference type="PROSITE-ProRule" id="PRU00169"/>
    </source>
</evidence>
<name>A0AAE3M5Z7_9BACT</name>
<dbReference type="EMBL" id="JAPDPJ010000030">
    <property type="protein sequence ID" value="MCW3787460.1"/>
    <property type="molecule type" value="Genomic_DNA"/>
</dbReference>
<dbReference type="AlphaFoldDB" id="A0AAE3M5Z7"/>
<gene>
    <name evidence="7" type="ORF">OM075_13350</name>
</gene>
<keyword evidence="8" id="KW-1185">Reference proteome</keyword>
<dbReference type="InterPro" id="IPR003661">
    <property type="entry name" value="HisK_dim/P_dom"/>
</dbReference>
<proteinExistence type="predicted"/>
<evidence type="ECO:0000259" key="5">
    <source>
        <dbReference type="PROSITE" id="PS50109"/>
    </source>
</evidence>
<dbReference type="SUPFAM" id="SSF47384">
    <property type="entry name" value="Homodimeric domain of signal transducing histidine kinase"/>
    <property type="match status" value="1"/>
</dbReference>
<dbReference type="CDD" id="cd19920">
    <property type="entry name" value="REC_PA4781-like"/>
    <property type="match status" value="1"/>
</dbReference>
<feature type="domain" description="Response regulatory" evidence="6">
    <location>
        <begin position="8"/>
        <end position="124"/>
    </location>
</feature>
<dbReference type="EC" id="2.7.13.3" evidence="2"/>
<evidence type="ECO:0000256" key="3">
    <source>
        <dbReference type="ARBA" id="ARBA00022553"/>
    </source>
</evidence>
<dbReference type="PANTHER" id="PTHR43547:SF2">
    <property type="entry name" value="HYBRID SIGNAL TRANSDUCTION HISTIDINE KINASE C"/>
    <property type="match status" value="1"/>
</dbReference>
<evidence type="ECO:0000256" key="1">
    <source>
        <dbReference type="ARBA" id="ARBA00000085"/>
    </source>
</evidence>
<evidence type="ECO:0000256" key="2">
    <source>
        <dbReference type="ARBA" id="ARBA00012438"/>
    </source>
</evidence>
<dbReference type="GO" id="GO:0000155">
    <property type="term" value="F:phosphorelay sensor kinase activity"/>
    <property type="evidence" value="ECO:0007669"/>
    <property type="project" value="InterPro"/>
</dbReference>
<dbReference type="InterPro" id="IPR011006">
    <property type="entry name" value="CheY-like_superfamily"/>
</dbReference>
<dbReference type="Gene3D" id="3.30.565.10">
    <property type="entry name" value="Histidine kinase-like ATPase, C-terminal domain"/>
    <property type="match status" value="1"/>
</dbReference>
<dbReference type="InterPro" id="IPR005467">
    <property type="entry name" value="His_kinase_dom"/>
</dbReference>
<feature type="modified residue" description="4-aspartylphosphate" evidence="4">
    <location>
        <position position="57"/>
    </location>
</feature>
<comment type="caution">
    <text evidence="7">The sequence shown here is derived from an EMBL/GenBank/DDBJ whole genome shotgun (WGS) entry which is preliminary data.</text>
</comment>
<evidence type="ECO:0000313" key="8">
    <source>
        <dbReference type="Proteomes" id="UP001209229"/>
    </source>
</evidence>
<dbReference type="PRINTS" id="PR00344">
    <property type="entry name" value="BCTRLSENSOR"/>
</dbReference>